<evidence type="ECO:0000256" key="1">
    <source>
        <dbReference type="SAM" id="MobiDB-lite"/>
    </source>
</evidence>
<comment type="caution">
    <text evidence="2">The sequence shown here is derived from an EMBL/GenBank/DDBJ whole genome shotgun (WGS) entry which is preliminary data.</text>
</comment>
<proteinExistence type="predicted"/>
<evidence type="ECO:0000313" key="2">
    <source>
        <dbReference type="EMBL" id="EJW96686.1"/>
    </source>
</evidence>
<protein>
    <submittedName>
        <fullName evidence="2">Uncharacterized protein</fullName>
    </submittedName>
</protein>
<sequence>MRNFAPSFDGPLSAPTGNLSNLGRAPNLALGGKGKAEVKAFIIH</sequence>
<dbReference type="AlphaFoldDB" id="J9FP30"/>
<name>J9FP30_9ZZZZ</name>
<feature type="region of interest" description="Disordered" evidence="1">
    <location>
        <begin position="1"/>
        <end position="26"/>
    </location>
</feature>
<dbReference type="EMBL" id="AMCI01005162">
    <property type="protein sequence ID" value="EJW96686.1"/>
    <property type="molecule type" value="Genomic_DNA"/>
</dbReference>
<gene>
    <name evidence="2" type="ORF">EVA_15206</name>
</gene>
<organism evidence="2">
    <name type="scientific">gut metagenome</name>
    <dbReference type="NCBI Taxonomy" id="749906"/>
    <lineage>
        <taxon>unclassified sequences</taxon>
        <taxon>metagenomes</taxon>
        <taxon>organismal metagenomes</taxon>
    </lineage>
</organism>
<reference evidence="2" key="1">
    <citation type="journal article" date="2012" name="PLoS ONE">
        <title>Gene sets for utilization of primary and secondary nutrition supplies in the distal gut of endangered iberian lynx.</title>
        <authorList>
            <person name="Alcaide M."/>
            <person name="Messina E."/>
            <person name="Richter M."/>
            <person name="Bargiela R."/>
            <person name="Peplies J."/>
            <person name="Huws S.A."/>
            <person name="Newbold C.J."/>
            <person name="Golyshin P.N."/>
            <person name="Simon M.A."/>
            <person name="Lopez G."/>
            <person name="Yakimov M.M."/>
            <person name="Ferrer M."/>
        </authorList>
    </citation>
    <scope>NUCLEOTIDE SEQUENCE</scope>
</reference>
<accession>J9FP30</accession>